<keyword evidence="2" id="KW-1185">Reference proteome</keyword>
<dbReference type="EMBL" id="RHHS01000013">
    <property type="protein sequence ID" value="RNB59507.1"/>
    <property type="molecule type" value="Genomic_DNA"/>
</dbReference>
<protein>
    <submittedName>
        <fullName evidence="1">Uncharacterized protein</fullName>
    </submittedName>
</protein>
<evidence type="ECO:0000313" key="2">
    <source>
        <dbReference type="Proteomes" id="UP000268829"/>
    </source>
</evidence>
<accession>A0A3M8B959</accession>
<dbReference type="RefSeq" id="WP_122903674.1">
    <property type="nucleotide sequence ID" value="NZ_RHHS01000013.1"/>
</dbReference>
<reference evidence="1 2" key="1">
    <citation type="submission" date="2018-10" db="EMBL/GenBank/DDBJ databases">
        <title>Phylogenomics of Brevibacillus.</title>
        <authorList>
            <person name="Dunlap C."/>
        </authorList>
    </citation>
    <scope>NUCLEOTIDE SEQUENCE [LARGE SCALE GENOMIC DNA]</scope>
    <source>
        <strain evidence="1 2">DSM 100115</strain>
    </source>
</reference>
<organism evidence="1 2">
    <name type="scientific">Brevibacillus gelatini</name>
    <dbReference type="NCBI Taxonomy" id="1655277"/>
    <lineage>
        <taxon>Bacteria</taxon>
        <taxon>Bacillati</taxon>
        <taxon>Bacillota</taxon>
        <taxon>Bacilli</taxon>
        <taxon>Bacillales</taxon>
        <taxon>Paenibacillaceae</taxon>
        <taxon>Brevibacillus</taxon>
    </lineage>
</organism>
<name>A0A3M8B959_9BACL</name>
<comment type="caution">
    <text evidence="1">The sequence shown here is derived from an EMBL/GenBank/DDBJ whole genome shotgun (WGS) entry which is preliminary data.</text>
</comment>
<gene>
    <name evidence="1" type="ORF">EDM57_05035</name>
</gene>
<dbReference type="AlphaFoldDB" id="A0A3M8B959"/>
<sequence length="78" mass="9357">MKKYNKTLFDITKGLSEEVYWIDVFGDYPENKEERKLIRTYLERDELQGLRRTFDTEEDAKKAIDDLVEKLNQLKPAN</sequence>
<evidence type="ECO:0000313" key="1">
    <source>
        <dbReference type="EMBL" id="RNB59507.1"/>
    </source>
</evidence>
<dbReference type="Proteomes" id="UP000268829">
    <property type="component" value="Unassembled WGS sequence"/>
</dbReference>
<proteinExistence type="predicted"/>